<keyword evidence="2" id="KW-1185">Reference proteome</keyword>
<dbReference type="EMBL" id="BMAW01045520">
    <property type="protein sequence ID" value="GFS50453.1"/>
    <property type="molecule type" value="Genomic_DNA"/>
</dbReference>
<comment type="caution">
    <text evidence="1">The sequence shown here is derived from an EMBL/GenBank/DDBJ whole genome shotgun (WGS) entry which is preliminary data.</text>
</comment>
<reference evidence="1" key="1">
    <citation type="submission" date="2020-08" db="EMBL/GenBank/DDBJ databases">
        <title>Multicomponent nature underlies the extraordinary mechanical properties of spider dragline silk.</title>
        <authorList>
            <person name="Kono N."/>
            <person name="Nakamura H."/>
            <person name="Mori M."/>
            <person name="Yoshida Y."/>
            <person name="Ohtoshi R."/>
            <person name="Malay A.D."/>
            <person name="Moran D.A.P."/>
            <person name="Tomita M."/>
            <person name="Numata K."/>
            <person name="Arakawa K."/>
        </authorList>
    </citation>
    <scope>NUCLEOTIDE SEQUENCE</scope>
</reference>
<dbReference type="Proteomes" id="UP000887013">
    <property type="component" value="Unassembled WGS sequence"/>
</dbReference>
<organism evidence="1 2">
    <name type="scientific">Nephila pilipes</name>
    <name type="common">Giant wood spider</name>
    <name type="synonym">Nephila maculata</name>
    <dbReference type="NCBI Taxonomy" id="299642"/>
    <lineage>
        <taxon>Eukaryota</taxon>
        <taxon>Metazoa</taxon>
        <taxon>Ecdysozoa</taxon>
        <taxon>Arthropoda</taxon>
        <taxon>Chelicerata</taxon>
        <taxon>Arachnida</taxon>
        <taxon>Araneae</taxon>
        <taxon>Araneomorphae</taxon>
        <taxon>Entelegynae</taxon>
        <taxon>Araneoidea</taxon>
        <taxon>Nephilidae</taxon>
        <taxon>Nephila</taxon>
    </lineage>
</organism>
<protein>
    <submittedName>
        <fullName evidence="1">Uncharacterized protein</fullName>
    </submittedName>
</protein>
<dbReference type="AlphaFoldDB" id="A0A8X6MG96"/>
<sequence>MQFAFRSEILDFDTILPQNPQEYDNLQPPKEKGDATVVRFHVTVLSLDTIDEGSMVNTSQFYAFSISCFKFRQQKKEERNKYPMYDKYSRFQSESIIKNRSKA</sequence>
<dbReference type="OrthoDB" id="407674at2759"/>
<name>A0A8X6MG96_NEPPI</name>
<evidence type="ECO:0000313" key="1">
    <source>
        <dbReference type="EMBL" id="GFS50453.1"/>
    </source>
</evidence>
<accession>A0A8X6MG96</accession>
<proteinExistence type="predicted"/>
<evidence type="ECO:0000313" key="2">
    <source>
        <dbReference type="Proteomes" id="UP000887013"/>
    </source>
</evidence>
<gene>
    <name evidence="1" type="primary">AVEN_6365_1</name>
    <name evidence="1" type="ORF">NPIL_405271</name>
</gene>